<dbReference type="EMBL" id="JAYESG010000001">
    <property type="protein sequence ID" value="MEA3515751.1"/>
    <property type="molecule type" value="Genomic_DNA"/>
</dbReference>
<proteinExistence type="predicted"/>
<evidence type="ECO:0000313" key="2">
    <source>
        <dbReference type="Proteomes" id="UP001304050"/>
    </source>
</evidence>
<dbReference type="Proteomes" id="UP001304050">
    <property type="component" value="Unassembled WGS sequence"/>
</dbReference>
<name>A0ACC6MQZ5_9HYPH</name>
<organism evidence="1 2">
    <name type="scientific">Rhizobium mulingense</name>
    <dbReference type="NCBI Taxonomy" id="3031128"/>
    <lineage>
        <taxon>Bacteria</taxon>
        <taxon>Pseudomonadati</taxon>
        <taxon>Pseudomonadota</taxon>
        <taxon>Alphaproteobacteria</taxon>
        <taxon>Hyphomicrobiales</taxon>
        <taxon>Rhizobiaceae</taxon>
        <taxon>Rhizobium/Agrobacterium group</taxon>
        <taxon>Rhizobium</taxon>
    </lineage>
</organism>
<sequence>MKAIEAAKIVLVVAKQFSIDDVPEAYREQSKGPVGKLSIDWTGKSLSQECPGLA</sequence>
<accession>A0ACC6MQZ5</accession>
<comment type="caution">
    <text evidence="1">The sequence shown here is derived from an EMBL/GenBank/DDBJ whole genome shotgun (WGS) entry which is preliminary data.</text>
</comment>
<protein>
    <submittedName>
        <fullName evidence="1">Uncharacterized protein</fullName>
    </submittedName>
</protein>
<gene>
    <name evidence="1" type="ORF">U8465_01060</name>
</gene>
<reference evidence="1" key="1">
    <citation type="submission" date="2023-12" db="EMBL/GenBank/DDBJ databases">
        <title>Diversity of Rhizobium in root nodule of phaseolus vulgaris.</title>
        <authorList>
            <person name="Wang H."/>
        </authorList>
    </citation>
    <scope>NUCLEOTIDE SEQUENCE</scope>
    <source>
        <strain evidence="1">MJ31</strain>
    </source>
</reference>
<keyword evidence="2" id="KW-1185">Reference proteome</keyword>
<evidence type="ECO:0000313" key="1">
    <source>
        <dbReference type="EMBL" id="MEA3515751.1"/>
    </source>
</evidence>